<dbReference type="PANTHER" id="PTHR43350">
    <property type="entry name" value="NAD-DEPENDENT ALCOHOL DEHYDROGENASE"/>
    <property type="match status" value="1"/>
</dbReference>
<evidence type="ECO:0000259" key="6">
    <source>
        <dbReference type="Pfam" id="PF00107"/>
    </source>
</evidence>
<evidence type="ECO:0008006" key="10">
    <source>
        <dbReference type="Google" id="ProtNLM"/>
    </source>
</evidence>
<comment type="cofactor">
    <cofactor evidence="1">
        <name>Zn(2+)</name>
        <dbReference type="ChEBI" id="CHEBI:29105"/>
    </cofactor>
</comment>
<dbReference type="RefSeq" id="XP_058335580.1">
    <property type="nucleotide sequence ID" value="XM_058469549.1"/>
</dbReference>
<dbReference type="InterPro" id="IPR036291">
    <property type="entry name" value="NAD(P)-bd_dom_sf"/>
</dbReference>
<dbReference type="GeneID" id="83196852"/>
<dbReference type="GO" id="GO:0016491">
    <property type="term" value="F:oxidoreductase activity"/>
    <property type="evidence" value="ECO:0007669"/>
    <property type="project" value="UniProtKB-KW"/>
</dbReference>
<evidence type="ECO:0000313" key="8">
    <source>
        <dbReference type="EMBL" id="KAJ5248801.1"/>
    </source>
</evidence>
<reference evidence="8" key="1">
    <citation type="submission" date="2022-11" db="EMBL/GenBank/DDBJ databases">
        <authorList>
            <person name="Petersen C."/>
        </authorList>
    </citation>
    <scope>NUCLEOTIDE SEQUENCE</scope>
    <source>
        <strain evidence="8">IBT 19713</strain>
    </source>
</reference>
<dbReference type="Pfam" id="PF08240">
    <property type="entry name" value="ADH_N"/>
    <property type="match status" value="1"/>
</dbReference>
<dbReference type="CDD" id="cd08278">
    <property type="entry name" value="benzyl_alcohol_DH"/>
    <property type="match status" value="1"/>
</dbReference>
<feature type="domain" description="Alcohol dehydrogenase-like N-terminal" evidence="7">
    <location>
        <begin position="94"/>
        <end position="145"/>
    </location>
</feature>
<dbReference type="GO" id="GO:0046872">
    <property type="term" value="F:metal ion binding"/>
    <property type="evidence" value="ECO:0007669"/>
    <property type="project" value="UniProtKB-KW"/>
</dbReference>
<dbReference type="SUPFAM" id="SSF50129">
    <property type="entry name" value="GroES-like"/>
    <property type="match status" value="1"/>
</dbReference>
<evidence type="ECO:0000256" key="3">
    <source>
        <dbReference type="ARBA" id="ARBA00022723"/>
    </source>
</evidence>
<dbReference type="Pfam" id="PF00107">
    <property type="entry name" value="ADH_zinc_N"/>
    <property type="match status" value="1"/>
</dbReference>
<dbReference type="PANTHER" id="PTHR43350:SF2">
    <property type="entry name" value="GROES-LIKE ZINC-BINDING ALCOHOL DEHYDROGENASE FAMILY PROTEIN"/>
    <property type="match status" value="1"/>
</dbReference>
<proteinExistence type="inferred from homology"/>
<evidence type="ECO:0000259" key="7">
    <source>
        <dbReference type="Pfam" id="PF08240"/>
    </source>
</evidence>
<dbReference type="OrthoDB" id="1560166at2759"/>
<accession>A0A9W9PJZ6</accession>
<dbReference type="InterPro" id="IPR013149">
    <property type="entry name" value="ADH-like_C"/>
</dbReference>
<dbReference type="AlphaFoldDB" id="A0A9W9PJZ6"/>
<comment type="caution">
    <text evidence="8">The sequence shown here is derived from an EMBL/GenBank/DDBJ whole genome shotgun (WGS) entry which is preliminary data.</text>
</comment>
<keyword evidence="9" id="KW-1185">Reference proteome</keyword>
<dbReference type="EMBL" id="JAPQKS010000001">
    <property type="protein sequence ID" value="KAJ5248801.1"/>
    <property type="molecule type" value="Genomic_DNA"/>
</dbReference>
<gene>
    <name evidence="8" type="ORF">N7468_000252</name>
</gene>
<evidence type="ECO:0000256" key="5">
    <source>
        <dbReference type="ARBA" id="ARBA00023002"/>
    </source>
</evidence>
<dbReference type="InterPro" id="IPR013154">
    <property type="entry name" value="ADH-like_N"/>
</dbReference>
<dbReference type="SUPFAM" id="SSF51735">
    <property type="entry name" value="NAD(P)-binding Rossmann-fold domains"/>
    <property type="match status" value="1"/>
</dbReference>
<protein>
    <recommendedName>
        <fullName evidence="10">Alcohol dehydrogenase</fullName>
    </recommendedName>
</protein>
<evidence type="ECO:0000256" key="4">
    <source>
        <dbReference type="ARBA" id="ARBA00022833"/>
    </source>
</evidence>
<sequence length="402" mass="43007">MTTTKAIIALEPKEPSKRNWTLEEIQVDSASLGENEIAVEIIATGICHTDIVLGSVPTGTLDIQYPKAVGHEGKTTPRIYLQLHQIVMSRAASGAGITRAIGPNVQDLAVGDPVLLSFNSCSSCQQCEANHPAYCDSFAQLNYVGSSKAMTRRDGERIWASYFGQSSFVQQTVVSTKSAVNAKGLIQSIDELKLFATLGCGFQTGMGAIENTTQAGPKDIVMIAGMGAVGMAALMTAKIKKCKAIIAVDRTQSRLDLATELGATYTINTSHEGFTTLDAAVRKIVPNGASIAIDTTGVPLIMEQSLQATYTLGKFVTIGIPPPAYTLNINVTAHINSGRAILGCIEGDCAPKKAIPQMIQWYREGLFPIDRMIDFFDVSEFETAIESMHAGGSIKPVLVWES</sequence>
<dbReference type="Gene3D" id="3.90.180.10">
    <property type="entry name" value="Medium-chain alcohol dehydrogenases, catalytic domain"/>
    <property type="match status" value="2"/>
</dbReference>
<dbReference type="Gene3D" id="3.40.50.720">
    <property type="entry name" value="NAD(P)-binding Rossmann-like Domain"/>
    <property type="match status" value="1"/>
</dbReference>
<feature type="domain" description="Alcohol dehydrogenase-like C-terminal" evidence="6">
    <location>
        <begin position="228"/>
        <end position="362"/>
    </location>
</feature>
<name>A0A9W9PJZ6_9EURO</name>
<evidence type="ECO:0000256" key="1">
    <source>
        <dbReference type="ARBA" id="ARBA00001947"/>
    </source>
</evidence>
<keyword evidence="5" id="KW-0560">Oxidoreductase</keyword>
<organism evidence="8 9">
    <name type="scientific">Penicillium chermesinum</name>
    <dbReference type="NCBI Taxonomy" id="63820"/>
    <lineage>
        <taxon>Eukaryota</taxon>
        <taxon>Fungi</taxon>
        <taxon>Dikarya</taxon>
        <taxon>Ascomycota</taxon>
        <taxon>Pezizomycotina</taxon>
        <taxon>Eurotiomycetes</taxon>
        <taxon>Eurotiomycetidae</taxon>
        <taxon>Eurotiales</taxon>
        <taxon>Aspergillaceae</taxon>
        <taxon>Penicillium</taxon>
    </lineage>
</organism>
<keyword evidence="4" id="KW-0862">Zinc</keyword>
<keyword evidence="3" id="KW-0479">Metal-binding</keyword>
<dbReference type="Proteomes" id="UP001150941">
    <property type="component" value="Unassembled WGS sequence"/>
</dbReference>
<evidence type="ECO:0000313" key="9">
    <source>
        <dbReference type="Proteomes" id="UP001150941"/>
    </source>
</evidence>
<evidence type="ECO:0000256" key="2">
    <source>
        <dbReference type="ARBA" id="ARBA00008072"/>
    </source>
</evidence>
<dbReference type="InterPro" id="IPR011032">
    <property type="entry name" value="GroES-like_sf"/>
</dbReference>
<reference evidence="8" key="2">
    <citation type="journal article" date="2023" name="IMA Fungus">
        <title>Comparative genomic study of the Penicillium genus elucidates a diverse pangenome and 15 lateral gene transfer events.</title>
        <authorList>
            <person name="Petersen C."/>
            <person name="Sorensen T."/>
            <person name="Nielsen M.R."/>
            <person name="Sondergaard T.E."/>
            <person name="Sorensen J.L."/>
            <person name="Fitzpatrick D.A."/>
            <person name="Frisvad J.C."/>
            <person name="Nielsen K.L."/>
        </authorList>
    </citation>
    <scope>NUCLEOTIDE SEQUENCE</scope>
    <source>
        <strain evidence="8">IBT 19713</strain>
    </source>
</reference>
<comment type="similarity">
    <text evidence="2">Belongs to the zinc-containing alcohol dehydrogenase family.</text>
</comment>